<accession>A0AA89BHM5</accession>
<dbReference type="InterPro" id="IPR050814">
    <property type="entry name" value="Myo-inositol_Transporter"/>
</dbReference>
<feature type="transmembrane region" description="Helical" evidence="7">
    <location>
        <begin position="12"/>
        <end position="33"/>
    </location>
</feature>
<sequence>MADSTRGNERGSYKYVVCLCCFAGLGGLTFGYGTAVVSGAMLQIKYQYDLSTIWHEAIVSVTLGAAAMASACSGVLTDRFGRRPVIILSSALFTVGSVVLAITRGDGKLMLLSGRLISGLGIGCSTMVVPLYMAEVSPAAIRGTLLTLYALFVTSGILISSVVAGLFSSDEDNGWRYMFGIGGVPSLLQFIAFFFLPETPSWLVSHGKLEEAKTTLNKIRRSQNNELEFDELKEGALDSNNEEGFWRTLGKMLRSAPVRKALFLGCILQVYQQFCGINTVM</sequence>
<dbReference type="GO" id="GO:0005366">
    <property type="term" value="F:myo-inositol:proton symporter activity"/>
    <property type="evidence" value="ECO:0007669"/>
    <property type="project" value="TreeGrafter"/>
</dbReference>
<evidence type="ECO:0000256" key="3">
    <source>
        <dbReference type="ARBA" id="ARBA00022448"/>
    </source>
</evidence>
<reference evidence="9" key="1">
    <citation type="submission" date="2019-08" db="EMBL/GenBank/DDBJ databases">
        <title>The improved chromosome-level genome for the pearl oyster Pinctada fucata martensii using PacBio sequencing and Hi-C.</title>
        <authorList>
            <person name="Zheng Z."/>
        </authorList>
    </citation>
    <scope>NUCLEOTIDE SEQUENCE</scope>
    <source>
        <strain evidence="9">ZZ-2019</strain>
        <tissue evidence="9">Adductor muscle</tissue>
    </source>
</reference>
<gene>
    <name evidence="9" type="ORF">FSP39_003942</name>
</gene>
<feature type="transmembrane region" description="Helical" evidence="7">
    <location>
        <begin position="146"/>
        <end position="168"/>
    </location>
</feature>
<proteinExistence type="inferred from homology"/>
<dbReference type="InterPro" id="IPR005829">
    <property type="entry name" value="Sugar_transporter_CS"/>
</dbReference>
<dbReference type="EMBL" id="VSWD01000014">
    <property type="protein sequence ID" value="KAK3082741.1"/>
    <property type="molecule type" value="Genomic_DNA"/>
</dbReference>
<dbReference type="Proteomes" id="UP001186944">
    <property type="component" value="Unassembled WGS sequence"/>
</dbReference>
<keyword evidence="10" id="KW-1185">Reference proteome</keyword>
<dbReference type="Gene3D" id="1.20.1250.20">
    <property type="entry name" value="MFS general substrate transporter like domains"/>
    <property type="match status" value="1"/>
</dbReference>
<evidence type="ECO:0000256" key="2">
    <source>
        <dbReference type="ARBA" id="ARBA00010992"/>
    </source>
</evidence>
<dbReference type="InterPro" id="IPR036259">
    <property type="entry name" value="MFS_trans_sf"/>
</dbReference>
<dbReference type="InterPro" id="IPR005828">
    <property type="entry name" value="MFS_sugar_transport-like"/>
</dbReference>
<name>A0AA89BHM5_PINIB</name>
<dbReference type="GO" id="GO:0016324">
    <property type="term" value="C:apical plasma membrane"/>
    <property type="evidence" value="ECO:0007669"/>
    <property type="project" value="TreeGrafter"/>
</dbReference>
<keyword evidence="3" id="KW-0813">Transport</keyword>
<evidence type="ECO:0000256" key="6">
    <source>
        <dbReference type="ARBA" id="ARBA00023136"/>
    </source>
</evidence>
<feature type="transmembrane region" description="Helical" evidence="7">
    <location>
        <begin position="85"/>
        <end position="104"/>
    </location>
</feature>
<evidence type="ECO:0000256" key="1">
    <source>
        <dbReference type="ARBA" id="ARBA00004141"/>
    </source>
</evidence>
<evidence type="ECO:0000313" key="9">
    <source>
        <dbReference type="EMBL" id="KAK3082741.1"/>
    </source>
</evidence>
<evidence type="ECO:0000256" key="5">
    <source>
        <dbReference type="ARBA" id="ARBA00022989"/>
    </source>
</evidence>
<dbReference type="InterPro" id="IPR020846">
    <property type="entry name" value="MFS_dom"/>
</dbReference>
<keyword evidence="6 7" id="KW-0472">Membrane</keyword>
<dbReference type="Pfam" id="PF00083">
    <property type="entry name" value="Sugar_tr"/>
    <property type="match status" value="1"/>
</dbReference>
<dbReference type="PANTHER" id="PTHR48020:SF12">
    <property type="entry name" value="PROTON MYO-INOSITOL COTRANSPORTER"/>
    <property type="match status" value="1"/>
</dbReference>
<dbReference type="AlphaFoldDB" id="A0AA89BHM5"/>
<evidence type="ECO:0000256" key="7">
    <source>
        <dbReference type="SAM" id="Phobius"/>
    </source>
</evidence>
<dbReference type="PROSITE" id="PS50850">
    <property type="entry name" value="MFS"/>
    <property type="match status" value="1"/>
</dbReference>
<dbReference type="PRINTS" id="PR00171">
    <property type="entry name" value="SUGRTRNSPORT"/>
</dbReference>
<feature type="transmembrane region" description="Helical" evidence="7">
    <location>
        <begin position="174"/>
        <end position="196"/>
    </location>
</feature>
<dbReference type="SUPFAM" id="SSF103473">
    <property type="entry name" value="MFS general substrate transporter"/>
    <property type="match status" value="1"/>
</dbReference>
<dbReference type="PROSITE" id="PS00217">
    <property type="entry name" value="SUGAR_TRANSPORT_2"/>
    <property type="match status" value="1"/>
</dbReference>
<evidence type="ECO:0000256" key="4">
    <source>
        <dbReference type="ARBA" id="ARBA00022692"/>
    </source>
</evidence>
<dbReference type="PANTHER" id="PTHR48020">
    <property type="entry name" value="PROTON MYO-INOSITOL COTRANSPORTER"/>
    <property type="match status" value="1"/>
</dbReference>
<comment type="subcellular location">
    <subcellularLocation>
        <location evidence="1">Membrane</location>
        <topology evidence="1">Multi-pass membrane protein</topology>
    </subcellularLocation>
</comment>
<evidence type="ECO:0000313" key="10">
    <source>
        <dbReference type="Proteomes" id="UP001186944"/>
    </source>
</evidence>
<evidence type="ECO:0000259" key="8">
    <source>
        <dbReference type="PROSITE" id="PS50850"/>
    </source>
</evidence>
<comment type="caution">
    <text evidence="9">The sequence shown here is derived from an EMBL/GenBank/DDBJ whole genome shotgun (WGS) entry which is preliminary data.</text>
</comment>
<protein>
    <recommendedName>
        <fullName evidence="8">Major facilitator superfamily (MFS) profile domain-containing protein</fullName>
    </recommendedName>
</protein>
<keyword evidence="4 7" id="KW-0812">Transmembrane</keyword>
<keyword evidence="5 7" id="KW-1133">Transmembrane helix</keyword>
<organism evidence="9 10">
    <name type="scientific">Pinctada imbricata</name>
    <name type="common">Atlantic pearl-oyster</name>
    <name type="synonym">Pinctada martensii</name>
    <dbReference type="NCBI Taxonomy" id="66713"/>
    <lineage>
        <taxon>Eukaryota</taxon>
        <taxon>Metazoa</taxon>
        <taxon>Spiralia</taxon>
        <taxon>Lophotrochozoa</taxon>
        <taxon>Mollusca</taxon>
        <taxon>Bivalvia</taxon>
        <taxon>Autobranchia</taxon>
        <taxon>Pteriomorphia</taxon>
        <taxon>Pterioida</taxon>
        <taxon>Pterioidea</taxon>
        <taxon>Pteriidae</taxon>
        <taxon>Pinctada</taxon>
    </lineage>
</organism>
<feature type="transmembrane region" description="Helical" evidence="7">
    <location>
        <begin position="53"/>
        <end position="76"/>
    </location>
</feature>
<dbReference type="InterPro" id="IPR003663">
    <property type="entry name" value="Sugar/inositol_transpt"/>
</dbReference>
<feature type="domain" description="Major facilitator superfamily (MFS) profile" evidence="8">
    <location>
        <begin position="19"/>
        <end position="281"/>
    </location>
</feature>
<comment type="similarity">
    <text evidence="2">Belongs to the major facilitator superfamily. Sugar transporter (TC 2.A.1.1) family.</text>
</comment>
<feature type="transmembrane region" description="Helical" evidence="7">
    <location>
        <begin position="116"/>
        <end position="134"/>
    </location>
</feature>